<comment type="caution">
    <text evidence="2">The sequence shown here is derived from an EMBL/GenBank/DDBJ whole genome shotgun (WGS) entry which is preliminary data.</text>
</comment>
<accession>A0A1V3SV88</accession>
<evidence type="ECO:0000313" key="2">
    <source>
        <dbReference type="EMBL" id="OOH72781.1"/>
    </source>
</evidence>
<protein>
    <submittedName>
        <fullName evidence="2">Uncharacterized protein</fullName>
    </submittedName>
</protein>
<keyword evidence="1" id="KW-0472">Membrane</keyword>
<sequence length="178" mass="18817">MTMDDAMNEGNRSAARRGFVLSKWVRRVRTQTSAKPLVWARVRGRSGSGILEWGDGQSFGILPLGDQVFFSIETDGVAVRDGRGKTVLIGRPGADDSNRLLLGKIERALRKRGRRFQVMGMAGGAILLLFLFGAVRLPGLLQTAAVPGGGFSGGGGDPISAMTGISPSMNSGLTCKVP</sequence>
<evidence type="ECO:0000256" key="1">
    <source>
        <dbReference type="SAM" id="Phobius"/>
    </source>
</evidence>
<reference evidence="2 3" key="1">
    <citation type="submission" date="2016-11" db="EMBL/GenBank/DDBJ databases">
        <title>Comparative genomics of co-occurring bacteria in distinct bioleaching systems unravels niche-specific adaptation.</title>
        <authorList>
            <person name="Zhang X."/>
            <person name="Liu X."/>
            <person name="Yin H."/>
        </authorList>
    </citation>
    <scope>NUCLEOTIDE SEQUENCE [LARGE SCALE GENOMIC DNA]</scope>
    <source>
        <strain evidence="2 3">DX</strain>
    </source>
</reference>
<keyword evidence="1" id="KW-1133">Transmembrane helix</keyword>
<dbReference type="Proteomes" id="UP000188586">
    <property type="component" value="Unassembled WGS sequence"/>
</dbReference>
<proteinExistence type="predicted"/>
<organism evidence="2 3">
    <name type="scientific">Leptospirillum ferriphilum</name>
    <dbReference type="NCBI Taxonomy" id="178606"/>
    <lineage>
        <taxon>Bacteria</taxon>
        <taxon>Pseudomonadati</taxon>
        <taxon>Nitrospirota</taxon>
        <taxon>Nitrospiria</taxon>
        <taxon>Nitrospirales</taxon>
        <taxon>Nitrospiraceae</taxon>
        <taxon>Leptospirillum</taxon>
    </lineage>
</organism>
<dbReference type="AlphaFoldDB" id="A0A1V3SV88"/>
<name>A0A1V3SV88_9BACT</name>
<feature type="transmembrane region" description="Helical" evidence="1">
    <location>
        <begin position="116"/>
        <end position="135"/>
    </location>
</feature>
<keyword evidence="1" id="KW-0812">Transmembrane</keyword>
<gene>
    <name evidence="2" type="ORF">BOX24_05175</name>
</gene>
<evidence type="ECO:0000313" key="3">
    <source>
        <dbReference type="Proteomes" id="UP000188586"/>
    </source>
</evidence>
<dbReference type="EMBL" id="MPOJ01000010">
    <property type="protein sequence ID" value="OOH72781.1"/>
    <property type="molecule type" value="Genomic_DNA"/>
</dbReference>